<evidence type="ECO:0000256" key="2">
    <source>
        <dbReference type="SAM" id="Phobius"/>
    </source>
</evidence>
<sequence length="316" mass="33027">MGRVDKPTARVIAVIALLILVAAALRGYLPAHHGSRLRESGGSPAALMILAAALAATLALLAFSIIVRLRDPRAVASSAGALPEMLGGGAGRPSWRVIVIAVGVVVAWLVIALLLSRSFTPPDIALDAPQPDTNATPPGAGNAQPPRPPAPRQNTGDILGVLLVTAPLLLMMFVGGIFAARRRTPVATTPPAPDRDIPQSPEAAAESLARAAEVGLAEMADLSRDPRAAIIACYAAMERELANVPGAAPQDFDTPTEVLARAVKHQALQADNAIQLVSLFEEARFSPHVMGEEHRETAVHVLELVLAEIAPRSAMR</sequence>
<feature type="transmembrane region" description="Helical" evidence="2">
    <location>
        <begin position="95"/>
        <end position="115"/>
    </location>
</feature>
<keyword evidence="2" id="KW-0812">Transmembrane</keyword>
<proteinExistence type="predicted"/>
<dbReference type="Proteomes" id="UP001064782">
    <property type="component" value="Unassembled WGS sequence"/>
</dbReference>
<dbReference type="GeneID" id="83628218"/>
<dbReference type="EMBL" id="BRZI01000052">
    <property type="protein sequence ID" value="GLD32716.1"/>
    <property type="molecule type" value="Genomic_DNA"/>
</dbReference>
<accession>A0A9P3UZN6</accession>
<dbReference type="AlphaFoldDB" id="A0A9P3UZN6"/>
<evidence type="ECO:0000256" key="1">
    <source>
        <dbReference type="SAM" id="MobiDB-lite"/>
    </source>
</evidence>
<dbReference type="InterPro" id="IPR025403">
    <property type="entry name" value="TgpA-like_C"/>
</dbReference>
<gene>
    <name evidence="5" type="ORF">Mkiyose1413_45990</name>
    <name evidence="4" type="ORF">SRL2020028_35310</name>
</gene>
<dbReference type="Proteomes" id="UP001165663">
    <property type="component" value="Unassembled WGS sequence"/>
</dbReference>
<keyword evidence="6" id="KW-1185">Reference proteome</keyword>
<comment type="caution">
    <text evidence="5">The sequence shown here is derived from an EMBL/GenBank/DDBJ whole genome shotgun (WGS) entry which is preliminary data.</text>
</comment>
<evidence type="ECO:0000259" key="3">
    <source>
        <dbReference type="Pfam" id="PF13559"/>
    </source>
</evidence>
<feature type="domain" description="Protein-glutamine gamma-glutamyltransferase-like C-terminal" evidence="3">
    <location>
        <begin position="233"/>
        <end position="302"/>
    </location>
</feature>
<dbReference type="EMBL" id="BRXE01000046">
    <property type="protein sequence ID" value="GLB84275.1"/>
    <property type="molecule type" value="Genomic_DNA"/>
</dbReference>
<feature type="transmembrane region" description="Helical" evidence="2">
    <location>
        <begin position="45"/>
        <end position="67"/>
    </location>
</feature>
<feature type="region of interest" description="Disordered" evidence="1">
    <location>
        <begin position="126"/>
        <end position="154"/>
    </location>
</feature>
<evidence type="ECO:0000313" key="6">
    <source>
        <dbReference type="Proteomes" id="UP001064782"/>
    </source>
</evidence>
<organism evidence="5 6">
    <name type="scientific">Mycobacterium kiyosense</name>
    <dbReference type="NCBI Taxonomy" id="2871094"/>
    <lineage>
        <taxon>Bacteria</taxon>
        <taxon>Bacillati</taxon>
        <taxon>Actinomycetota</taxon>
        <taxon>Actinomycetes</taxon>
        <taxon>Mycobacteriales</taxon>
        <taxon>Mycobacteriaceae</taxon>
        <taxon>Mycobacterium</taxon>
    </lineage>
</organism>
<evidence type="ECO:0000313" key="4">
    <source>
        <dbReference type="EMBL" id="GLB84275.1"/>
    </source>
</evidence>
<name>A0A9P3UZN6_9MYCO</name>
<dbReference type="Pfam" id="PF13559">
    <property type="entry name" value="DUF4129"/>
    <property type="match status" value="1"/>
</dbReference>
<feature type="transmembrane region" description="Helical" evidence="2">
    <location>
        <begin position="7"/>
        <end position="25"/>
    </location>
</feature>
<keyword evidence="2" id="KW-0472">Membrane</keyword>
<keyword evidence="2" id="KW-1133">Transmembrane helix</keyword>
<protein>
    <recommendedName>
        <fullName evidence="3">Protein-glutamine gamma-glutamyltransferase-like C-terminal domain-containing protein</fullName>
    </recommendedName>
</protein>
<evidence type="ECO:0000313" key="5">
    <source>
        <dbReference type="EMBL" id="GLD32716.1"/>
    </source>
</evidence>
<feature type="transmembrane region" description="Helical" evidence="2">
    <location>
        <begin position="158"/>
        <end position="180"/>
    </location>
</feature>
<reference evidence="5" key="1">
    <citation type="submission" date="2022-08" db="EMBL/GenBank/DDBJ databases">
        <title>Mycobacterium kiyosense sp. nov., scotochromogenic slow-glowing species isolated from respiratory specimens.</title>
        <authorList>
            <person name="Fukano H."/>
            <person name="Kazumi Y."/>
            <person name="Sakagami N."/>
            <person name="Ato M."/>
            <person name="Mitarai S."/>
            <person name="Hoshino Y."/>
        </authorList>
    </citation>
    <scope>NUCLEOTIDE SEQUENCE</scope>
    <source>
        <strain evidence="5">1413</strain>
        <strain evidence="4">SRL2020-028</strain>
    </source>
</reference>
<dbReference type="RefSeq" id="WP_236981504.1">
    <property type="nucleotide sequence ID" value="NZ_BRXE01000046.1"/>
</dbReference>